<feature type="region of interest" description="Disordered" evidence="1">
    <location>
        <begin position="38"/>
        <end position="71"/>
    </location>
</feature>
<organism evidence="2 3">
    <name type="scientific">Ficus carica</name>
    <name type="common">Common fig</name>
    <dbReference type="NCBI Taxonomy" id="3494"/>
    <lineage>
        <taxon>Eukaryota</taxon>
        <taxon>Viridiplantae</taxon>
        <taxon>Streptophyta</taxon>
        <taxon>Embryophyta</taxon>
        <taxon>Tracheophyta</taxon>
        <taxon>Spermatophyta</taxon>
        <taxon>Magnoliopsida</taxon>
        <taxon>eudicotyledons</taxon>
        <taxon>Gunneridae</taxon>
        <taxon>Pentapetalae</taxon>
        <taxon>rosids</taxon>
        <taxon>fabids</taxon>
        <taxon>Rosales</taxon>
        <taxon>Moraceae</taxon>
        <taxon>Ficeae</taxon>
        <taxon>Ficus</taxon>
    </lineage>
</organism>
<evidence type="ECO:0000313" key="3">
    <source>
        <dbReference type="Proteomes" id="UP001187192"/>
    </source>
</evidence>
<reference evidence="2" key="1">
    <citation type="submission" date="2023-07" db="EMBL/GenBank/DDBJ databases">
        <title>draft genome sequence of fig (Ficus carica).</title>
        <authorList>
            <person name="Takahashi T."/>
            <person name="Nishimura K."/>
        </authorList>
    </citation>
    <scope>NUCLEOTIDE SEQUENCE</scope>
</reference>
<keyword evidence="3" id="KW-1185">Reference proteome</keyword>
<proteinExistence type="predicted"/>
<feature type="compositionally biased region" description="Polar residues" evidence="1">
    <location>
        <begin position="61"/>
        <end position="71"/>
    </location>
</feature>
<evidence type="ECO:0000256" key="1">
    <source>
        <dbReference type="SAM" id="MobiDB-lite"/>
    </source>
</evidence>
<sequence length="71" mass="7921">MEFGPRGQELVLAPPCWTVAAWRRSDFLPPLMTVAEWRSSDLGSPPPEDEIGSPPRRRNLHQSLIISASPL</sequence>
<dbReference type="Proteomes" id="UP001187192">
    <property type="component" value="Unassembled WGS sequence"/>
</dbReference>
<comment type="caution">
    <text evidence="2">The sequence shown here is derived from an EMBL/GenBank/DDBJ whole genome shotgun (WGS) entry which is preliminary data.</text>
</comment>
<protein>
    <submittedName>
        <fullName evidence="2">Uncharacterized protein</fullName>
    </submittedName>
</protein>
<accession>A0AA87ZVD0</accession>
<name>A0AA87ZVD0_FICCA</name>
<evidence type="ECO:0000313" key="2">
    <source>
        <dbReference type="EMBL" id="GMN42873.1"/>
    </source>
</evidence>
<dbReference type="AlphaFoldDB" id="A0AA87ZVD0"/>
<dbReference type="EMBL" id="BTGU01000015">
    <property type="protein sequence ID" value="GMN42873.1"/>
    <property type="molecule type" value="Genomic_DNA"/>
</dbReference>
<gene>
    <name evidence="2" type="ORF">TIFTF001_012073</name>
</gene>